<dbReference type="InterPro" id="IPR036034">
    <property type="entry name" value="PDZ_sf"/>
</dbReference>
<dbReference type="InterPro" id="IPR001478">
    <property type="entry name" value="PDZ"/>
</dbReference>
<name>A0A9X2DQI8_9BACI</name>
<dbReference type="SUPFAM" id="SSF50156">
    <property type="entry name" value="PDZ domain-like"/>
    <property type="match status" value="1"/>
</dbReference>
<feature type="domain" description="PDZ" evidence="2">
    <location>
        <begin position="302"/>
        <end position="360"/>
    </location>
</feature>
<feature type="transmembrane region" description="Helical" evidence="1">
    <location>
        <begin position="12"/>
        <end position="33"/>
    </location>
</feature>
<dbReference type="EMBL" id="JAMBOL010000008">
    <property type="protein sequence ID" value="MCM3714633.1"/>
    <property type="molecule type" value="Genomic_DNA"/>
</dbReference>
<keyword evidence="1" id="KW-0472">Membrane</keyword>
<evidence type="ECO:0000256" key="1">
    <source>
        <dbReference type="SAM" id="Phobius"/>
    </source>
</evidence>
<sequence>MMDIMSSLGWLILSFLANPLLYLGFIIIAFISAGRVKRERESFHTRVYSKRADWTIPLLPALLMGGALSLITGLVGVVVTIEWLLLVAALYVLTALTCQLRWISPAFVLGLCLLFYGMEPWLGESSMLAGVYERITLIPLFALAGLASLFVIAEGILIRTNGARFSSPKLRRSKRGKWVGFHEAKRLWVVPVLFFIPDGLLPSFSYWPVLQIGDGGWQPVLLPLLFGFQQRIKATLPHIPIRQHGNRLFFFGLILGGLAAASYYSPYVAVVLGAAVIAGRELIWLLAKEKDEKQPDFFSAKEKGCVVLGVLPGSPAEKMNLEIGEIIVKVNGQPVSTDENFYEALQQNSAFCKLEILTHEGELRFAQGAIYDGGHHQLGVLLVKDDIQLQDSII</sequence>
<dbReference type="RefSeq" id="WP_251223402.1">
    <property type="nucleotide sequence ID" value="NZ_JAMBOL010000008.1"/>
</dbReference>
<dbReference type="Proteomes" id="UP001139179">
    <property type="component" value="Unassembled WGS sequence"/>
</dbReference>
<gene>
    <name evidence="3" type="ORF">M3202_11080</name>
</gene>
<keyword evidence="1" id="KW-0812">Transmembrane</keyword>
<organism evidence="3 4">
    <name type="scientific">Halalkalibacter oceani</name>
    <dbReference type="NCBI Taxonomy" id="1653776"/>
    <lineage>
        <taxon>Bacteria</taxon>
        <taxon>Bacillati</taxon>
        <taxon>Bacillota</taxon>
        <taxon>Bacilli</taxon>
        <taxon>Bacillales</taxon>
        <taxon>Bacillaceae</taxon>
        <taxon>Halalkalibacter</taxon>
    </lineage>
</organism>
<evidence type="ECO:0000313" key="3">
    <source>
        <dbReference type="EMBL" id="MCM3714633.1"/>
    </source>
</evidence>
<evidence type="ECO:0000313" key="4">
    <source>
        <dbReference type="Proteomes" id="UP001139179"/>
    </source>
</evidence>
<feature type="transmembrane region" description="Helical" evidence="1">
    <location>
        <begin position="100"/>
        <end position="118"/>
    </location>
</feature>
<dbReference type="Pfam" id="PF17820">
    <property type="entry name" value="PDZ_6"/>
    <property type="match status" value="1"/>
</dbReference>
<dbReference type="AlphaFoldDB" id="A0A9X2DQI8"/>
<dbReference type="SMART" id="SM00228">
    <property type="entry name" value="PDZ"/>
    <property type="match status" value="1"/>
</dbReference>
<accession>A0A9X2DQI8</accession>
<evidence type="ECO:0000259" key="2">
    <source>
        <dbReference type="PROSITE" id="PS50106"/>
    </source>
</evidence>
<feature type="transmembrane region" description="Helical" evidence="1">
    <location>
        <begin position="138"/>
        <end position="157"/>
    </location>
</feature>
<keyword evidence="4" id="KW-1185">Reference proteome</keyword>
<protein>
    <submittedName>
        <fullName evidence="3">PDZ domain-containing protein</fullName>
    </submittedName>
</protein>
<proteinExistence type="predicted"/>
<keyword evidence="1" id="KW-1133">Transmembrane helix</keyword>
<feature type="transmembrane region" description="Helical" evidence="1">
    <location>
        <begin position="77"/>
        <end position="93"/>
    </location>
</feature>
<reference evidence="3" key="1">
    <citation type="submission" date="2022-05" db="EMBL/GenBank/DDBJ databases">
        <title>Comparative Genomics of Spacecraft Associated Microbes.</title>
        <authorList>
            <person name="Tran M.T."/>
            <person name="Wright A."/>
            <person name="Seuylemezian A."/>
            <person name="Eisen J."/>
            <person name="Coil D."/>
        </authorList>
    </citation>
    <scope>NUCLEOTIDE SEQUENCE</scope>
    <source>
        <strain evidence="3">214.1.1</strain>
    </source>
</reference>
<dbReference type="PROSITE" id="PS50106">
    <property type="entry name" value="PDZ"/>
    <property type="match status" value="1"/>
</dbReference>
<dbReference type="Gene3D" id="2.30.42.10">
    <property type="match status" value="1"/>
</dbReference>
<feature type="transmembrane region" description="Helical" evidence="1">
    <location>
        <begin position="248"/>
        <end position="264"/>
    </location>
</feature>
<dbReference type="InterPro" id="IPR041489">
    <property type="entry name" value="PDZ_6"/>
</dbReference>
<comment type="caution">
    <text evidence="3">The sequence shown here is derived from an EMBL/GenBank/DDBJ whole genome shotgun (WGS) entry which is preliminary data.</text>
</comment>